<dbReference type="InterPro" id="IPR009003">
    <property type="entry name" value="Peptidase_S1_PA"/>
</dbReference>
<dbReference type="PROSITE" id="PS50240">
    <property type="entry name" value="TRYPSIN_DOM"/>
    <property type="match status" value="1"/>
</dbReference>
<dbReference type="InterPro" id="IPR001314">
    <property type="entry name" value="Peptidase_S1A"/>
</dbReference>
<protein>
    <submittedName>
        <fullName evidence="4">Transmembrane protease serine 2</fullName>
    </submittedName>
</protein>
<keyword evidence="4" id="KW-0472">Membrane</keyword>
<name>A0A1C7N800_9FUNG</name>
<dbReference type="InterPro" id="IPR050430">
    <property type="entry name" value="Peptidase_S1"/>
</dbReference>
<gene>
    <name evidence="4" type="primary">TMPRSS2</name>
    <name evidence="4" type="ORF">A0J61_06743</name>
</gene>
<dbReference type="PANTHER" id="PTHR24276:SF98">
    <property type="entry name" value="FI18310P1-RELATED"/>
    <property type="match status" value="1"/>
</dbReference>
<sequence>MIGNPHVCGGTLISYDPAYILTAAHCVDAPEHPKSFGQGNSPYFVLYDDIHRKEQKAIAIVDWDIHPLYNKTGEIDIRYDAAIVKLESPLRPTQRLRRTPFWSSAVAEQPPRQAELIGFGYTDLEGSSAQTLQMLPLDITKFDSTGDDLVESRSKTEPHIACHGDSGGPLIVYYPTFNTEKNETQEIPYVLGDLTRIFGARDASPEALTCPLAVQEDVHYENHLNTVSQVFTNAISLVDWIANVTSIEIQNLQDPFYKPPYNEEDESSHDKYNEELNLHPPWQIGVVVDNNGLLDTKEAHHFWIGPIVENILGSESKSNAFGSSKSNYLLYFAITIMYMYYL</sequence>
<keyword evidence="2" id="KW-1015">Disulfide bond</keyword>
<feature type="domain" description="Peptidase S1" evidence="3">
    <location>
        <begin position="1"/>
        <end position="246"/>
    </location>
</feature>
<dbReference type="OrthoDB" id="6380398at2759"/>
<keyword evidence="4" id="KW-0645">Protease</keyword>
<dbReference type="STRING" id="101091.A0A1C7N800"/>
<dbReference type="SMART" id="SM00020">
    <property type="entry name" value="Tryp_SPc"/>
    <property type="match status" value="1"/>
</dbReference>
<accession>A0A1C7N800</accession>
<dbReference type="GO" id="GO:0004252">
    <property type="term" value="F:serine-type endopeptidase activity"/>
    <property type="evidence" value="ECO:0007669"/>
    <property type="project" value="InterPro"/>
</dbReference>
<comment type="similarity">
    <text evidence="1">Belongs to the peptidase S1 family.</text>
</comment>
<dbReference type="GO" id="GO:0006508">
    <property type="term" value="P:proteolysis"/>
    <property type="evidence" value="ECO:0007669"/>
    <property type="project" value="UniProtKB-KW"/>
</dbReference>
<proteinExistence type="inferred from homology"/>
<comment type="caution">
    <text evidence="4">The sequence shown here is derived from an EMBL/GenBank/DDBJ whole genome shotgun (WGS) entry which is preliminary data.</text>
</comment>
<dbReference type="PROSITE" id="PS00134">
    <property type="entry name" value="TRYPSIN_HIS"/>
    <property type="match status" value="1"/>
</dbReference>
<evidence type="ECO:0000256" key="2">
    <source>
        <dbReference type="ARBA" id="ARBA00023157"/>
    </source>
</evidence>
<dbReference type="PRINTS" id="PR00722">
    <property type="entry name" value="CHYMOTRYPSIN"/>
</dbReference>
<dbReference type="InterPro" id="IPR001254">
    <property type="entry name" value="Trypsin_dom"/>
</dbReference>
<dbReference type="InterPro" id="IPR018114">
    <property type="entry name" value="TRYPSIN_HIS"/>
</dbReference>
<dbReference type="AlphaFoldDB" id="A0A1C7N800"/>
<dbReference type="PANTHER" id="PTHR24276">
    <property type="entry name" value="POLYSERASE-RELATED"/>
    <property type="match status" value="1"/>
</dbReference>
<keyword evidence="4" id="KW-0378">Hydrolase</keyword>
<evidence type="ECO:0000259" key="3">
    <source>
        <dbReference type="PROSITE" id="PS50240"/>
    </source>
</evidence>
<dbReference type="SUPFAM" id="SSF50494">
    <property type="entry name" value="Trypsin-like serine proteases"/>
    <property type="match status" value="1"/>
</dbReference>
<dbReference type="EMBL" id="LUGH01000422">
    <property type="protein sequence ID" value="OBZ85201.1"/>
    <property type="molecule type" value="Genomic_DNA"/>
</dbReference>
<reference evidence="4 5" key="1">
    <citation type="submission" date="2016-03" db="EMBL/GenBank/DDBJ databases">
        <title>Choanephora cucurbitarum.</title>
        <authorList>
            <person name="Min B."/>
            <person name="Park H."/>
            <person name="Park J.-H."/>
            <person name="Shin H.-D."/>
            <person name="Choi I.-G."/>
        </authorList>
    </citation>
    <scope>NUCLEOTIDE SEQUENCE [LARGE SCALE GENOMIC DNA]</scope>
    <source>
        <strain evidence="4 5">KUS-F28377</strain>
    </source>
</reference>
<evidence type="ECO:0000313" key="4">
    <source>
        <dbReference type="EMBL" id="OBZ85201.1"/>
    </source>
</evidence>
<keyword evidence="5" id="KW-1185">Reference proteome</keyword>
<keyword evidence="4" id="KW-0812">Transmembrane</keyword>
<organism evidence="4 5">
    <name type="scientific">Choanephora cucurbitarum</name>
    <dbReference type="NCBI Taxonomy" id="101091"/>
    <lineage>
        <taxon>Eukaryota</taxon>
        <taxon>Fungi</taxon>
        <taxon>Fungi incertae sedis</taxon>
        <taxon>Mucoromycota</taxon>
        <taxon>Mucoromycotina</taxon>
        <taxon>Mucoromycetes</taxon>
        <taxon>Mucorales</taxon>
        <taxon>Mucorineae</taxon>
        <taxon>Choanephoraceae</taxon>
        <taxon>Choanephoroideae</taxon>
        <taxon>Choanephora</taxon>
    </lineage>
</organism>
<dbReference type="Gene3D" id="2.40.10.10">
    <property type="entry name" value="Trypsin-like serine proteases"/>
    <property type="match status" value="1"/>
</dbReference>
<evidence type="ECO:0000256" key="1">
    <source>
        <dbReference type="ARBA" id="ARBA00007664"/>
    </source>
</evidence>
<dbReference type="Proteomes" id="UP000093000">
    <property type="component" value="Unassembled WGS sequence"/>
</dbReference>
<dbReference type="InParanoid" id="A0A1C7N800"/>
<dbReference type="InterPro" id="IPR043504">
    <property type="entry name" value="Peptidase_S1_PA_chymotrypsin"/>
</dbReference>
<evidence type="ECO:0000313" key="5">
    <source>
        <dbReference type="Proteomes" id="UP000093000"/>
    </source>
</evidence>
<dbReference type="Pfam" id="PF00089">
    <property type="entry name" value="Trypsin"/>
    <property type="match status" value="1"/>
</dbReference>